<name>W6RCB4_9HYPH</name>
<dbReference type="PATRIC" id="fig|348824.6.peg.710"/>
<accession>W6RCB4</accession>
<evidence type="ECO:0000313" key="2">
    <source>
        <dbReference type="Proteomes" id="UP000019443"/>
    </source>
</evidence>
<dbReference type="Proteomes" id="UP000019443">
    <property type="component" value="Chromosome"/>
</dbReference>
<dbReference type="EMBL" id="HG916852">
    <property type="protein sequence ID" value="CDM56338.1"/>
    <property type="molecule type" value="Genomic_DNA"/>
</dbReference>
<reference evidence="1" key="1">
    <citation type="submission" date="2013-11" db="EMBL/GenBank/DDBJ databases">
        <title>Draft genome sequence of the broad-host-range Rhizobium sp. LPU83 strain, a member of the low-genetic diversity Oregon-like Rhizobium sp. group.</title>
        <authorList>
            <person name="Wibberg D."/>
            <person name="Puehler A."/>
            <person name="Schlueter A."/>
        </authorList>
    </citation>
    <scope>NUCLEOTIDE SEQUENCE [LARGE SCALE GENOMIC DNA]</scope>
    <source>
        <strain evidence="1">LPU83</strain>
    </source>
</reference>
<organism evidence="1 2">
    <name type="scientific">Rhizobium favelukesii</name>
    <dbReference type="NCBI Taxonomy" id="348824"/>
    <lineage>
        <taxon>Bacteria</taxon>
        <taxon>Pseudomonadati</taxon>
        <taxon>Pseudomonadota</taxon>
        <taxon>Alphaproteobacteria</taxon>
        <taxon>Hyphomicrobiales</taxon>
        <taxon>Rhizobiaceae</taxon>
        <taxon>Rhizobium/Agrobacterium group</taxon>
        <taxon>Rhizobium</taxon>
    </lineage>
</organism>
<dbReference type="HOGENOM" id="CLU_2481174_0_0_5"/>
<dbReference type="AlphaFoldDB" id="W6RCB4"/>
<protein>
    <submittedName>
        <fullName evidence="1">Uncharacterized protein</fullName>
    </submittedName>
</protein>
<gene>
    <name evidence="1" type="ORF">LPU83_0658</name>
</gene>
<dbReference type="KEGG" id="rhl:LPU83_0658"/>
<sequence length="87" mass="9700">MEQFAVEGHVIADVPTPLSSSKLKKLKGRDLRQQTLDRPIEIRKIVVKRRVVAGDHGGIAYVDFTMPWVSMYAAAHEPDRQGGILGF</sequence>
<evidence type="ECO:0000313" key="1">
    <source>
        <dbReference type="EMBL" id="CDM56338.1"/>
    </source>
</evidence>
<keyword evidence="2" id="KW-1185">Reference proteome</keyword>
<dbReference type="eggNOG" id="ENOG50312PH">
    <property type="taxonomic scope" value="Bacteria"/>
</dbReference>
<proteinExistence type="predicted"/>